<comment type="caution">
    <text evidence="2">The sequence shown here is derived from an EMBL/GenBank/DDBJ whole genome shotgun (WGS) entry which is preliminary data.</text>
</comment>
<dbReference type="Proteomes" id="UP001595690">
    <property type="component" value="Unassembled WGS sequence"/>
</dbReference>
<accession>A0ABV8C039</accession>
<name>A0ABV8C039_9PSEU</name>
<evidence type="ECO:0008006" key="4">
    <source>
        <dbReference type="Google" id="ProtNLM"/>
    </source>
</evidence>
<organism evidence="2 3">
    <name type="scientific">Lentzea rhizosphaerae</name>
    <dbReference type="NCBI Taxonomy" id="2041025"/>
    <lineage>
        <taxon>Bacteria</taxon>
        <taxon>Bacillati</taxon>
        <taxon>Actinomycetota</taxon>
        <taxon>Actinomycetes</taxon>
        <taxon>Pseudonocardiales</taxon>
        <taxon>Pseudonocardiaceae</taxon>
        <taxon>Lentzea</taxon>
    </lineage>
</organism>
<keyword evidence="1" id="KW-0732">Signal</keyword>
<protein>
    <recommendedName>
        <fullName evidence="4">DUF5667 domain-containing protein</fullName>
    </recommendedName>
</protein>
<gene>
    <name evidence="2" type="ORF">ACFOWZ_27855</name>
</gene>
<reference evidence="3" key="1">
    <citation type="journal article" date="2019" name="Int. J. Syst. Evol. Microbiol.">
        <title>The Global Catalogue of Microorganisms (GCM) 10K type strain sequencing project: providing services to taxonomists for standard genome sequencing and annotation.</title>
        <authorList>
            <consortium name="The Broad Institute Genomics Platform"/>
            <consortium name="The Broad Institute Genome Sequencing Center for Infectious Disease"/>
            <person name="Wu L."/>
            <person name="Ma J."/>
        </authorList>
    </citation>
    <scope>NUCLEOTIDE SEQUENCE [LARGE SCALE GENOMIC DNA]</scope>
    <source>
        <strain evidence="3">CGMCC 4.7405</strain>
    </source>
</reference>
<dbReference type="EMBL" id="JBHRZI010000023">
    <property type="protein sequence ID" value="MFC3895311.1"/>
    <property type="molecule type" value="Genomic_DNA"/>
</dbReference>
<feature type="chain" id="PRO_5045062154" description="DUF5667 domain-containing protein" evidence="1">
    <location>
        <begin position="23"/>
        <end position="152"/>
    </location>
</feature>
<evidence type="ECO:0000313" key="2">
    <source>
        <dbReference type="EMBL" id="MFC3895311.1"/>
    </source>
</evidence>
<keyword evidence="3" id="KW-1185">Reference proteome</keyword>
<sequence>MTRTKIAVAVLTILCCAGIATASRPAGQTPAAAQTITAGEDPAVQRWFLNREAMQIELNNALQAARAITGPSRQATAICTRLTVVSRKLQTYERIPVASLDGPVNAGIDQFQRAGRACLTGDHATMRRLIDEGTTARAEAQHHIDELLHGEE</sequence>
<feature type="signal peptide" evidence="1">
    <location>
        <begin position="1"/>
        <end position="22"/>
    </location>
</feature>
<evidence type="ECO:0000256" key="1">
    <source>
        <dbReference type="SAM" id="SignalP"/>
    </source>
</evidence>
<proteinExistence type="predicted"/>
<evidence type="ECO:0000313" key="3">
    <source>
        <dbReference type="Proteomes" id="UP001595690"/>
    </source>
</evidence>
<dbReference type="RefSeq" id="WP_382376858.1">
    <property type="nucleotide sequence ID" value="NZ_JBHRZI010000023.1"/>
</dbReference>